<evidence type="ECO:0000259" key="4">
    <source>
        <dbReference type="Pfam" id="PF26364"/>
    </source>
</evidence>
<feature type="transmembrane region" description="Helical" evidence="1">
    <location>
        <begin position="10"/>
        <end position="29"/>
    </location>
</feature>
<gene>
    <name evidence="5" type="ORF">UDIV_2760</name>
</gene>
<organism evidence="5 6">
    <name type="scientific">Ureaplasma diversum NCTC 246</name>
    <dbReference type="NCBI Taxonomy" id="1188241"/>
    <lineage>
        <taxon>Bacteria</taxon>
        <taxon>Bacillati</taxon>
        <taxon>Mycoplasmatota</taxon>
        <taxon>Mycoplasmoidales</taxon>
        <taxon>Mycoplasmoidaceae</taxon>
        <taxon>Ureaplasma</taxon>
    </lineage>
</organism>
<dbReference type="InterPro" id="IPR030941">
    <property type="entry name" value="Predic_Ig_block"/>
</dbReference>
<feature type="domain" description="Mycoplasma immunoglobulin binding protein M2" evidence="4">
    <location>
        <begin position="522"/>
        <end position="718"/>
    </location>
</feature>
<evidence type="ECO:0000313" key="5">
    <source>
        <dbReference type="EMBL" id="KEZ23505.1"/>
    </source>
</evidence>
<evidence type="ECO:0000313" key="6">
    <source>
        <dbReference type="Proteomes" id="UP000028537"/>
    </source>
</evidence>
<evidence type="ECO:0000259" key="2">
    <source>
        <dbReference type="Pfam" id="PF26360"/>
    </source>
</evidence>
<dbReference type="AlphaFoldDB" id="A0A084EZW3"/>
<keyword evidence="1" id="KW-0472">Membrane</keyword>
<dbReference type="Pfam" id="PF26360">
    <property type="entry name" value="MIB_M1"/>
    <property type="match status" value="1"/>
</dbReference>
<feature type="domain" description="Mycoplasma immunoglobulin binding protein arm" evidence="3">
    <location>
        <begin position="176"/>
        <end position="312"/>
    </location>
</feature>
<evidence type="ECO:0000259" key="3">
    <source>
        <dbReference type="Pfam" id="PF26361"/>
    </source>
</evidence>
<name>A0A084EZW3_9BACT</name>
<reference evidence="5 6" key="1">
    <citation type="submission" date="2014-02" db="EMBL/GenBank/DDBJ databases">
        <title>Genome sequence of Ureaplasma diversum strain 246.</title>
        <authorList>
            <person name="Sirand-Pugnet P."/>
            <person name="Breton M."/>
            <person name="Dordet-Frisoni E."/>
            <person name="Baranowski E."/>
            <person name="Barre A."/>
            <person name="Couture C."/>
            <person name="Dupuy V."/>
            <person name="Gaurivaud P."/>
            <person name="Jacob D."/>
            <person name="Lemaitre C."/>
            <person name="Manso-Silvan L."/>
            <person name="Nikolski M."/>
            <person name="Nouvel L.-X."/>
            <person name="Poumarat F."/>
            <person name="Tardy F."/>
            <person name="Thebault P."/>
            <person name="Theil S."/>
            <person name="Citti C."/>
            <person name="Thiaucourt F."/>
            <person name="Blanchard A."/>
        </authorList>
    </citation>
    <scope>NUCLEOTIDE SEQUENCE [LARGE SCALE GENOMIC DNA]</scope>
    <source>
        <strain evidence="5 6">NCTC 246</strain>
    </source>
</reference>
<feature type="domain" description="IgG-blocking virulence" evidence="2">
    <location>
        <begin position="317"/>
        <end position="508"/>
    </location>
</feature>
<evidence type="ECO:0000256" key="1">
    <source>
        <dbReference type="SAM" id="Phobius"/>
    </source>
</evidence>
<comment type="caution">
    <text evidence="5">The sequence shown here is derived from an EMBL/GenBank/DDBJ whole genome shotgun (WGS) entry which is preliminary data.</text>
</comment>
<dbReference type="NCBIfam" id="TIGR04524">
    <property type="entry name" value="mycoplas_M_dom"/>
    <property type="match status" value="1"/>
</dbReference>
<dbReference type="Proteomes" id="UP000028537">
    <property type="component" value="Unassembled WGS sequence"/>
</dbReference>
<sequence>MNGLKLKYKILIGTVSAAALLGIIIPIAIKIPADGIHNGVGLKGVIYKTNQSQQQDSIKEQLNETNPNSLADLSNAKIINTDPNPKEENQKQEEKIVINQNDEQLKAPILAEQPINPFTLPEIIQEEVKVDGFSTKAKIRNQPERIQFLSDQKNKISNPDQYISDHVPNVVALELTDQFSKYTAKKAASEFKQTFSSIAEALRILDGRKLTEFLAKDTNYWNRLFARFTDLFNSPNLKNFLTDEGLAKFNQFNQLPQLERFGKYFAYLDTNKLNELSADAKAKLQKGEVLESRNLYVDSKGRLNSSTFTPLPGFNKVIARLDYENKNKRIFKLKDIYNKKPDNILNGEYDGWIKRDVTQQYLTKGIKIFDGVSIAALAEQSSNADQKQDKLVVTFDFSNPQTKANAKQTLLSLKENNQLVTGYRVINISNSLEDTNALKEVLANLPDKILLLELIFNQINSTALAALENKSISELSLYTTNQDKVVDFAINPLYLRNVSWINTNNIGNDLNQINNNYKHIVFNTITFNQEDINKSIKNFNNPLSRINLGLRMAYWVRNNEPFFQGFRGSGKYTDHNEFANGYPSNLDLSNTNLKTLAGLEFDDKKKLSNGFRLLHSLKLANNSELYTLKIEEMNNALFAKVMNLNPNLSNPSTITFSNGLETKMIKLTTNNPNQILSSDGIANLKTLLKTATSNFNNKPIIVSKNSVALIKQLQDHNIAIMQQ</sequence>
<evidence type="ECO:0008006" key="7">
    <source>
        <dbReference type="Google" id="ProtNLM"/>
    </source>
</evidence>
<accession>A0A084EZW3</accession>
<protein>
    <recommendedName>
        <fullName evidence="7">Immunoglobulin-blocking virulence protein</fullName>
    </recommendedName>
</protein>
<proteinExistence type="predicted"/>
<keyword evidence="1" id="KW-0812">Transmembrane</keyword>
<dbReference type="Pfam" id="PF26364">
    <property type="entry name" value="MIB_M2"/>
    <property type="match status" value="1"/>
</dbReference>
<keyword evidence="6" id="KW-1185">Reference proteome</keyword>
<dbReference type="InterPro" id="IPR030942">
    <property type="entry name" value="Mycoplas_M_dom"/>
</dbReference>
<dbReference type="InterPro" id="IPR058861">
    <property type="entry name" value="MIB_arm"/>
</dbReference>
<keyword evidence="1" id="KW-1133">Transmembrane helix</keyword>
<dbReference type="EMBL" id="JFDP01000038">
    <property type="protein sequence ID" value="KEZ23505.1"/>
    <property type="molecule type" value="Genomic_DNA"/>
</dbReference>
<dbReference type="InterPro" id="IPR058860">
    <property type="entry name" value="MIB_M2"/>
</dbReference>
<dbReference type="NCBIfam" id="TIGR04526">
    <property type="entry name" value="predic_Ig_block"/>
    <property type="match status" value="1"/>
</dbReference>
<dbReference type="eggNOG" id="COG0810">
    <property type="taxonomic scope" value="Bacteria"/>
</dbReference>
<dbReference type="Pfam" id="PF26361">
    <property type="entry name" value="MIB_arm"/>
    <property type="match status" value="1"/>
</dbReference>